<evidence type="ECO:0000313" key="2">
    <source>
        <dbReference type="EMBL" id="CAB4036511.1"/>
    </source>
</evidence>
<dbReference type="CDD" id="cd01647">
    <property type="entry name" value="RT_LTR"/>
    <property type="match status" value="1"/>
</dbReference>
<dbReference type="InterPro" id="IPR041577">
    <property type="entry name" value="RT_RNaseH_2"/>
</dbReference>
<dbReference type="AlphaFoldDB" id="A0A6S7JZE0"/>
<sequence>MREANQAIERERHTMPTLQDFKAEVNGAKFFSKIDLKQAYHQLELHPDSRFITTFSTHEGLVQYKRLNYGTNGAAEIFQNVLQQNLSDIRGVMENQQNLVDDINIHAAGTKPDPERIGNMVRVPVPKTAGEVRSFLGMANTCHEYIPDCATITAPLRELTKKNIAFKWENRHQKAFEQLKKKLTSTPVMAYFDTKKRSVVIVDGSPYGISAILARQNEHHSQKYKILSYASRALSPVETRFSQTDVEGLSLVWGIEHFRMFLIGSEFDVITDHKALESIFNNPRSRPPARIERWMMRLQPFNYKVIYRKGSLNEADYLSRHLAVIEREQITSTSAEEYVNYVTNCSVPKSMTLDEIKKATHNDPVLQKVKKCLKEGKWDENDPDLKPFRLCADELTYNASAGHDNNPEPMKITPTEDKPWTSVAIDFYGPVPPTGQYLLVVIDTYSKFPEVEIVNSTEAKTCIPKLDTIFARYGIPSKIKTDNGPPFNGKEFETYAKTLGIEWKTITPLWPQGNAVVERFMKPIGKLLKTAEIEGKNWKQELQRFLLQYRSTPHQTTKVAPCELLFNRQIRGYLPELTRKKVANRHKRAKQNLEQKKEENNEYYDRNKRTKKAGIKKGDIVICKQKKNNKLTSKFDPEHYTVVQRKHNTIIAKRDGKTVTRNVSHFKKVVMEESEEEKDDTGPGRSTETEEPQKQEPSVRRSTRMKRPVIRYQYQT</sequence>
<dbReference type="Pfam" id="PF00078">
    <property type="entry name" value="RVT_1"/>
    <property type="match status" value="1"/>
</dbReference>
<dbReference type="PROSITE" id="PS50994">
    <property type="entry name" value="INTEGRASE"/>
    <property type="match status" value="1"/>
</dbReference>
<dbReference type="SUPFAM" id="SSF53098">
    <property type="entry name" value="Ribonuclease H-like"/>
    <property type="match status" value="1"/>
</dbReference>
<feature type="compositionally biased region" description="Basic and acidic residues" evidence="1">
    <location>
        <begin position="591"/>
        <end position="607"/>
    </location>
</feature>
<protein>
    <submittedName>
        <fullName evidence="2">Transposon Tf2-6 poly</fullName>
    </submittedName>
</protein>
<name>A0A6S7JZE0_PARCT</name>
<feature type="compositionally biased region" description="Basic and acidic residues" evidence="1">
    <location>
        <begin position="687"/>
        <end position="699"/>
    </location>
</feature>
<organism evidence="2 3">
    <name type="scientific">Paramuricea clavata</name>
    <name type="common">Red gorgonian</name>
    <name type="synonym">Violescent sea-whip</name>
    <dbReference type="NCBI Taxonomy" id="317549"/>
    <lineage>
        <taxon>Eukaryota</taxon>
        <taxon>Metazoa</taxon>
        <taxon>Cnidaria</taxon>
        <taxon>Anthozoa</taxon>
        <taxon>Octocorallia</taxon>
        <taxon>Malacalcyonacea</taxon>
        <taxon>Plexauridae</taxon>
        <taxon>Paramuricea</taxon>
    </lineage>
</organism>
<dbReference type="FunFam" id="3.30.70.270:FF:000026">
    <property type="entry name" value="Transposon Ty3-G Gag-Pol polyprotein"/>
    <property type="match status" value="1"/>
</dbReference>
<evidence type="ECO:0000256" key="1">
    <source>
        <dbReference type="SAM" id="MobiDB-lite"/>
    </source>
</evidence>
<dbReference type="PANTHER" id="PTHR37984:SF11">
    <property type="entry name" value="INTEGRASE CATALYTIC DOMAIN-CONTAINING PROTEIN"/>
    <property type="match status" value="1"/>
</dbReference>
<accession>A0A6S7JZE0</accession>
<dbReference type="EMBL" id="CACRXK020022118">
    <property type="protein sequence ID" value="CAB4036511.1"/>
    <property type="molecule type" value="Genomic_DNA"/>
</dbReference>
<gene>
    <name evidence="2" type="ORF">PACLA_8A002272</name>
</gene>
<dbReference type="CDD" id="cd09274">
    <property type="entry name" value="RNase_HI_RT_Ty3"/>
    <property type="match status" value="1"/>
</dbReference>
<dbReference type="Gene3D" id="3.30.420.10">
    <property type="entry name" value="Ribonuclease H-like superfamily/Ribonuclease H"/>
    <property type="match status" value="1"/>
</dbReference>
<comment type="caution">
    <text evidence="2">The sequence shown here is derived from an EMBL/GenBank/DDBJ whole genome shotgun (WGS) entry which is preliminary data.</text>
</comment>
<dbReference type="Proteomes" id="UP001152795">
    <property type="component" value="Unassembled WGS sequence"/>
</dbReference>
<dbReference type="Pfam" id="PF00665">
    <property type="entry name" value="rve"/>
    <property type="match status" value="1"/>
</dbReference>
<dbReference type="Gene3D" id="3.10.10.10">
    <property type="entry name" value="HIV Type 1 Reverse Transcriptase, subunit A, domain 1"/>
    <property type="match status" value="1"/>
</dbReference>
<evidence type="ECO:0000313" key="3">
    <source>
        <dbReference type="Proteomes" id="UP001152795"/>
    </source>
</evidence>
<dbReference type="SUPFAM" id="SSF56672">
    <property type="entry name" value="DNA/RNA polymerases"/>
    <property type="match status" value="1"/>
</dbReference>
<keyword evidence="3" id="KW-1185">Reference proteome</keyword>
<dbReference type="Pfam" id="PF17919">
    <property type="entry name" value="RT_RNaseH_2"/>
    <property type="match status" value="1"/>
</dbReference>
<dbReference type="Gene3D" id="3.30.70.270">
    <property type="match status" value="2"/>
</dbReference>
<reference evidence="2" key="1">
    <citation type="submission" date="2020-04" db="EMBL/GenBank/DDBJ databases">
        <authorList>
            <person name="Alioto T."/>
            <person name="Alioto T."/>
            <person name="Gomez Garrido J."/>
        </authorList>
    </citation>
    <scope>NUCLEOTIDE SEQUENCE</scope>
    <source>
        <strain evidence="2">A484AB</strain>
    </source>
</reference>
<dbReference type="PANTHER" id="PTHR37984">
    <property type="entry name" value="PROTEIN CBG26694"/>
    <property type="match status" value="1"/>
</dbReference>
<feature type="region of interest" description="Disordered" evidence="1">
    <location>
        <begin position="583"/>
        <end position="610"/>
    </location>
</feature>
<dbReference type="InterPro" id="IPR001584">
    <property type="entry name" value="Integrase_cat-core"/>
</dbReference>
<dbReference type="GO" id="GO:0015074">
    <property type="term" value="P:DNA integration"/>
    <property type="evidence" value="ECO:0007669"/>
    <property type="project" value="InterPro"/>
</dbReference>
<dbReference type="GO" id="GO:0003676">
    <property type="term" value="F:nucleic acid binding"/>
    <property type="evidence" value="ECO:0007669"/>
    <property type="project" value="InterPro"/>
</dbReference>
<proteinExistence type="predicted"/>
<dbReference type="OrthoDB" id="10068564at2759"/>
<dbReference type="InterPro" id="IPR050951">
    <property type="entry name" value="Retrovirus_Pol_polyprotein"/>
</dbReference>
<dbReference type="InterPro" id="IPR012337">
    <property type="entry name" value="RNaseH-like_sf"/>
</dbReference>
<dbReference type="InterPro" id="IPR043128">
    <property type="entry name" value="Rev_trsase/Diguanyl_cyclase"/>
</dbReference>
<feature type="region of interest" description="Disordered" evidence="1">
    <location>
        <begin position="669"/>
        <end position="716"/>
    </location>
</feature>
<dbReference type="FunFam" id="3.30.420.10:FF:000063">
    <property type="entry name" value="Retrovirus-related Pol polyprotein from transposon 297-like Protein"/>
    <property type="match status" value="1"/>
</dbReference>
<dbReference type="InterPro" id="IPR036397">
    <property type="entry name" value="RNaseH_sf"/>
</dbReference>
<dbReference type="InterPro" id="IPR000477">
    <property type="entry name" value="RT_dom"/>
</dbReference>
<dbReference type="InterPro" id="IPR043502">
    <property type="entry name" value="DNA/RNA_pol_sf"/>
</dbReference>